<evidence type="ECO:0000256" key="2">
    <source>
        <dbReference type="ARBA" id="ARBA00006875"/>
    </source>
</evidence>
<dbReference type="PANTHER" id="PTHR14517">
    <property type="entry name" value="RIB43A-RELATED"/>
    <property type="match status" value="1"/>
</dbReference>
<keyword evidence="8" id="KW-0966">Cell projection</keyword>
<organism evidence="11">
    <name type="scientific">Aureoumbra lagunensis</name>
    <dbReference type="NCBI Taxonomy" id="44058"/>
    <lineage>
        <taxon>Eukaryota</taxon>
        <taxon>Sar</taxon>
        <taxon>Stramenopiles</taxon>
        <taxon>Ochrophyta</taxon>
        <taxon>Pelagophyceae</taxon>
        <taxon>Pelagomonadales</taxon>
        <taxon>Aureoumbra</taxon>
    </lineage>
</organism>
<evidence type="ECO:0000256" key="4">
    <source>
        <dbReference type="ARBA" id="ARBA00022846"/>
    </source>
</evidence>
<dbReference type="InterPro" id="IPR008805">
    <property type="entry name" value="RIB43A"/>
</dbReference>
<evidence type="ECO:0000256" key="7">
    <source>
        <dbReference type="ARBA" id="ARBA00023212"/>
    </source>
</evidence>
<proteinExistence type="inferred from homology"/>
<evidence type="ECO:0000256" key="6">
    <source>
        <dbReference type="ARBA" id="ARBA00023069"/>
    </source>
</evidence>
<reference evidence="11" key="1">
    <citation type="submission" date="2021-01" db="EMBL/GenBank/DDBJ databases">
        <authorList>
            <person name="Corre E."/>
            <person name="Pelletier E."/>
            <person name="Niang G."/>
            <person name="Scheremetjew M."/>
            <person name="Finn R."/>
            <person name="Kale V."/>
            <person name="Holt S."/>
            <person name="Cochrane G."/>
            <person name="Meng A."/>
            <person name="Brown T."/>
            <person name="Cohen L."/>
        </authorList>
    </citation>
    <scope>NUCLEOTIDE SEQUENCE</scope>
    <source>
        <strain evidence="11">CCMP1510</strain>
    </source>
</reference>
<dbReference type="EMBL" id="HBIJ01012045">
    <property type="protein sequence ID" value="CAE0367451.1"/>
    <property type="molecule type" value="Transcribed_RNA"/>
</dbReference>
<comment type="subcellular location">
    <subcellularLocation>
        <location evidence="1">Cytoplasm</location>
        <location evidence="1">Cytoskeleton</location>
        <location evidence="1">Flagellum axoneme</location>
    </subcellularLocation>
</comment>
<evidence type="ECO:0000256" key="5">
    <source>
        <dbReference type="ARBA" id="ARBA00023054"/>
    </source>
</evidence>
<name>A0A7S3JYY1_9STRA</name>
<comment type="subunit">
    <text evidence="9">Microtubule inner protein component of sperm flagellar doublet microtubules.</text>
</comment>
<keyword evidence="3" id="KW-0963">Cytoplasm</keyword>
<keyword evidence="4" id="KW-0282">Flagellum</keyword>
<evidence type="ECO:0000256" key="9">
    <source>
        <dbReference type="ARBA" id="ARBA00046435"/>
    </source>
</evidence>
<dbReference type="AlphaFoldDB" id="A0A7S3JYY1"/>
<evidence type="ECO:0000256" key="1">
    <source>
        <dbReference type="ARBA" id="ARBA00004611"/>
    </source>
</evidence>
<keyword evidence="6" id="KW-0969">Cilium</keyword>
<protein>
    <recommendedName>
        <fullName evidence="12">RIB43A-like with coiled-coils protein 2</fullName>
    </recommendedName>
</protein>
<evidence type="ECO:0000256" key="3">
    <source>
        <dbReference type="ARBA" id="ARBA00022490"/>
    </source>
</evidence>
<evidence type="ECO:0008006" key="12">
    <source>
        <dbReference type="Google" id="ProtNLM"/>
    </source>
</evidence>
<feature type="coiled-coil region" evidence="10">
    <location>
        <begin position="110"/>
        <end position="137"/>
    </location>
</feature>
<keyword evidence="7" id="KW-0206">Cytoskeleton</keyword>
<dbReference type="Pfam" id="PF05914">
    <property type="entry name" value="RIB43A"/>
    <property type="match status" value="1"/>
</dbReference>
<evidence type="ECO:0000256" key="8">
    <source>
        <dbReference type="ARBA" id="ARBA00023273"/>
    </source>
</evidence>
<gene>
    <name evidence="11" type="ORF">ALAG00032_LOCUS8207</name>
</gene>
<sequence>MEAKDLAQKWKEQEIEQKIKQQKVQTFTPQDYGICAAQKFAGEDEEFETRLALRAKLTAESIETQKNEILQKQQNEKLENLRYAQYEKYTATQRILLAQREAENERLKNIDLMKVNLQNANLRNQRQKQTCQEIKELEKMEILYKKNDPLLCETGIHDFKGFSRKDWQSSFDINQNLIQAKKQQQQQQKYEELSFHQTQSQLAQYEQNFEQQRIQARRQASLRLAQEYSQQAQLEAQRRRQKKIDSFGSISLDSGYLAGFGTSGR</sequence>
<dbReference type="PANTHER" id="PTHR14517:SF6">
    <property type="entry name" value="RE41410P"/>
    <property type="match status" value="1"/>
</dbReference>
<accession>A0A7S3JYY1</accession>
<evidence type="ECO:0000313" key="11">
    <source>
        <dbReference type="EMBL" id="CAE0367451.1"/>
    </source>
</evidence>
<keyword evidence="5 10" id="KW-0175">Coiled coil</keyword>
<comment type="similarity">
    <text evidence="2">Belongs to the RIB43A family.</text>
</comment>
<evidence type="ECO:0000256" key="10">
    <source>
        <dbReference type="SAM" id="Coils"/>
    </source>
</evidence>